<evidence type="ECO:0008006" key="3">
    <source>
        <dbReference type="Google" id="ProtNLM"/>
    </source>
</evidence>
<accession>A0AAN6SVV8</accession>
<name>A0AAN6SVV8_9PEZI</name>
<dbReference type="AlphaFoldDB" id="A0AAN6SVV8"/>
<reference evidence="2" key="1">
    <citation type="journal article" date="2023" name="Mol. Phylogenet. Evol.">
        <title>Genome-scale phylogeny and comparative genomics of the fungal order Sordariales.</title>
        <authorList>
            <person name="Hensen N."/>
            <person name="Bonometti L."/>
            <person name="Westerberg I."/>
            <person name="Brannstrom I.O."/>
            <person name="Guillou S."/>
            <person name="Cros-Aarteil S."/>
            <person name="Calhoun S."/>
            <person name="Haridas S."/>
            <person name="Kuo A."/>
            <person name="Mondo S."/>
            <person name="Pangilinan J."/>
            <person name="Riley R."/>
            <person name="LaButti K."/>
            <person name="Andreopoulos B."/>
            <person name="Lipzen A."/>
            <person name="Chen C."/>
            <person name="Yan M."/>
            <person name="Daum C."/>
            <person name="Ng V."/>
            <person name="Clum A."/>
            <person name="Steindorff A."/>
            <person name="Ohm R.A."/>
            <person name="Martin F."/>
            <person name="Silar P."/>
            <person name="Natvig D.O."/>
            <person name="Lalanne C."/>
            <person name="Gautier V."/>
            <person name="Ament-Velasquez S.L."/>
            <person name="Kruys A."/>
            <person name="Hutchinson M.I."/>
            <person name="Powell A.J."/>
            <person name="Barry K."/>
            <person name="Miller A.N."/>
            <person name="Grigoriev I.V."/>
            <person name="Debuchy R."/>
            <person name="Gladieux P."/>
            <person name="Hiltunen Thoren M."/>
            <person name="Johannesson H."/>
        </authorList>
    </citation>
    <scope>NUCLEOTIDE SEQUENCE [LARGE SCALE GENOMIC DNA]</scope>
    <source>
        <strain evidence="2">CBS 284.82</strain>
    </source>
</reference>
<gene>
    <name evidence="1" type="ORF">C8A01DRAFT_31767</name>
</gene>
<comment type="caution">
    <text evidence="1">The sequence shown here is derived from an EMBL/GenBank/DDBJ whole genome shotgun (WGS) entry which is preliminary data.</text>
</comment>
<sequence length="563" mass="61699">MANEWAQNKVDDWLARGLLSKDSVMERLDREIWESYAIEEEEVSTLRSVFRSVCTEGEMLTEASFISFLQTKSALPRSPEGTAAGKMVYASLVYLSTLPFPPPSSTPHPDGITLAQLTRALAWALPGRDSRFIEECPDSRMRTRADHRRRIFQSLASTTANHVYDPSSARQLALRNAFDVEREDCHEICKPNHDDDGDEIYHDLVDVLCATQKTEHPGLSTAPRDPFRGVARSLAAEYSLPHLYSLGIPAEQFVTLVKLLLAFQFHPPANTDGDDADLSQFDTAARALTAAFHPSSEPSQHDNPVITYPLFDHALKHTIPYLLDPLYHLLSTAFFNRPGPGLAGWLDPPASTSSAVLTLPRLSQLSTHLAGSVDFTAFRRVHHYSPTTTEKNHPSTTAASFISALEAVPEEAVVLITGTDREKTGEMVVFGLFSPWPKADGASVQATARSENAAQEGCALVQLAPVQDVFRGVVGQLGWREVEGGVVVFGREGAQRGGGGVVVTLGDGLRMMKVSHRQVQGGENQGDSGDVGCSFVPNVWRGDWEVIVDVEEIEIWSELEVEG</sequence>
<organism evidence="1 2">
    <name type="scientific">Parachaetomium inaequale</name>
    <dbReference type="NCBI Taxonomy" id="2588326"/>
    <lineage>
        <taxon>Eukaryota</taxon>
        <taxon>Fungi</taxon>
        <taxon>Dikarya</taxon>
        <taxon>Ascomycota</taxon>
        <taxon>Pezizomycotina</taxon>
        <taxon>Sordariomycetes</taxon>
        <taxon>Sordariomycetidae</taxon>
        <taxon>Sordariales</taxon>
        <taxon>Chaetomiaceae</taxon>
        <taxon>Parachaetomium</taxon>
    </lineage>
</organism>
<proteinExistence type="predicted"/>
<dbReference type="EMBL" id="MU854321">
    <property type="protein sequence ID" value="KAK4044165.1"/>
    <property type="molecule type" value="Genomic_DNA"/>
</dbReference>
<evidence type="ECO:0000313" key="1">
    <source>
        <dbReference type="EMBL" id="KAK4044165.1"/>
    </source>
</evidence>
<keyword evidence="2" id="KW-1185">Reference proteome</keyword>
<evidence type="ECO:0000313" key="2">
    <source>
        <dbReference type="Proteomes" id="UP001303115"/>
    </source>
</evidence>
<dbReference type="Proteomes" id="UP001303115">
    <property type="component" value="Unassembled WGS sequence"/>
</dbReference>
<protein>
    <recommendedName>
        <fullName evidence="3">TLDc domain-containing protein</fullName>
    </recommendedName>
</protein>